<evidence type="ECO:0000256" key="3">
    <source>
        <dbReference type="ARBA" id="ARBA00022562"/>
    </source>
</evidence>
<dbReference type="InterPro" id="IPR038575">
    <property type="entry name" value="E6_sf"/>
</dbReference>
<gene>
    <name evidence="16 18" type="primary">E6</name>
</gene>
<feature type="zinc finger region" evidence="16">
    <location>
        <begin position="27"/>
        <end position="63"/>
    </location>
</feature>
<dbReference type="Proteomes" id="UP000290845">
    <property type="component" value="Segment"/>
</dbReference>
<dbReference type="GO" id="GO:0042025">
    <property type="term" value="C:host cell nucleus"/>
    <property type="evidence" value="ECO:0007669"/>
    <property type="project" value="UniProtKB-SubCell"/>
</dbReference>
<dbReference type="SUPFAM" id="SSF161229">
    <property type="entry name" value="E6 C-terminal domain-like"/>
    <property type="match status" value="2"/>
</dbReference>
<evidence type="ECO:0000256" key="13">
    <source>
        <dbReference type="ARBA" id="ARBA00023200"/>
    </source>
</evidence>
<evidence type="ECO:0000256" key="16">
    <source>
        <dbReference type="HAMAP-Rule" id="MF_04006"/>
    </source>
</evidence>
<dbReference type="GO" id="GO:0039648">
    <property type="term" value="P:symbiont-mediated perturbation of host ubiquitin-like protein modification"/>
    <property type="evidence" value="ECO:0007669"/>
    <property type="project" value="UniProtKB-UniRule"/>
</dbReference>
<evidence type="ECO:0000256" key="15">
    <source>
        <dbReference type="ARBA" id="ARBA00023323"/>
    </source>
</evidence>
<protein>
    <recommendedName>
        <fullName evidence="16 17">Protein E6</fullName>
    </recommendedName>
</protein>
<dbReference type="GO" id="GO:0003677">
    <property type="term" value="F:DNA binding"/>
    <property type="evidence" value="ECO:0007669"/>
    <property type="project" value="UniProtKB-UniRule"/>
</dbReference>
<keyword evidence="15 16" id="KW-1119">Modulation of host cell apoptosis by virus</keyword>
<comment type="subunit">
    <text evidence="16">Forms homodimers. Interacts with ubiquitin-protein ligase UBE3A/E6-AP; this interaction stimulates UBE3A ubiquitin activity. Interacts with host BAK1.</text>
</comment>
<organism evidence="18">
    <name type="scientific">Gammapapillomavirus 7</name>
    <dbReference type="NCBI Taxonomy" id="1175849"/>
    <lineage>
        <taxon>Viruses</taxon>
        <taxon>Monodnaviria</taxon>
        <taxon>Shotokuvirae</taxon>
        <taxon>Cossaviricota</taxon>
        <taxon>Papovaviricetes</taxon>
        <taxon>Zurhausenvirales</taxon>
        <taxon>Papillomaviridae</taxon>
        <taxon>Firstpapillomavirinae</taxon>
        <taxon>Gammapapillomavirus</taxon>
    </lineage>
</organism>
<keyword evidence="3 16" id="KW-1048">Host nucleus</keyword>
<evidence type="ECO:0000256" key="14">
    <source>
        <dbReference type="ARBA" id="ARBA00023280"/>
    </source>
</evidence>
<reference evidence="18" key="1">
    <citation type="journal article" date="2018" name="MSphere">
        <title>Metagenomic Discovery of 83 New Human Papillomavirus Types in Patients with Immunodeficiency.</title>
        <authorList>
            <person name="Pastrana D.V."/>
            <person name="Peretti A."/>
            <person name="Welch N.L."/>
            <person name="Borgogna C."/>
            <person name="Olivero C."/>
            <person name="Badolato R."/>
            <person name="Notarangelo L.D."/>
            <person name="Gariglio M."/>
            <person name="FitzGerald P.C."/>
            <person name="McIntosh C.E."/>
            <person name="Reeves J."/>
            <person name="Starrett G.J."/>
            <person name="Bliskovsky V."/>
            <person name="Velez D."/>
            <person name="Brownell I."/>
            <person name="Yarchoan R."/>
            <person name="Wyvill K.M."/>
            <person name="Uldrick T.S."/>
            <person name="Maldarelli F."/>
            <person name="Lisco A."/>
            <person name="Sereti I."/>
            <person name="Gonzalez C.M."/>
            <person name="Androphy E.J."/>
            <person name="McBride A.A."/>
            <person name="Van Doorslaer K."/>
            <person name="Garcia F."/>
            <person name="Dvoretzky I."/>
            <person name="Liu J.S."/>
            <person name="Han J."/>
            <person name="Murphy P.M."/>
            <person name="McDermott D.H."/>
            <person name="Buck C.B."/>
        </authorList>
    </citation>
    <scope>NUCLEOTIDE SEQUENCE</scope>
    <source>
        <strain evidence="18">Gamma07_w20c09</strain>
    </source>
</reference>
<evidence type="ECO:0000256" key="11">
    <source>
        <dbReference type="ARBA" id="ARBA00023159"/>
    </source>
</evidence>
<evidence type="ECO:0000256" key="8">
    <source>
        <dbReference type="ARBA" id="ARBA00022833"/>
    </source>
</evidence>
<evidence type="ECO:0000256" key="6">
    <source>
        <dbReference type="ARBA" id="ARBA00022723"/>
    </source>
</evidence>
<dbReference type="GO" id="GO:0008270">
    <property type="term" value="F:zinc ion binding"/>
    <property type="evidence" value="ECO:0007669"/>
    <property type="project" value="UniProtKB-KW"/>
</dbReference>
<proteinExistence type="inferred from homology"/>
<evidence type="ECO:0000256" key="2">
    <source>
        <dbReference type="ARBA" id="ARBA00022518"/>
    </source>
</evidence>
<evidence type="ECO:0000256" key="9">
    <source>
        <dbReference type="ARBA" id="ARBA00023015"/>
    </source>
</evidence>
<comment type="similarity">
    <text evidence="1 16 17">Belongs to the papillomaviridae E6 protein family.</text>
</comment>
<dbReference type="HAMAP" id="MF_04006">
    <property type="entry name" value="HPV_E6"/>
    <property type="match status" value="1"/>
</dbReference>
<evidence type="ECO:0000256" key="10">
    <source>
        <dbReference type="ARBA" id="ARBA00023125"/>
    </source>
</evidence>
<keyword evidence="6 16" id="KW-0479">Metal-binding</keyword>
<feature type="zinc finger region" evidence="16">
    <location>
        <begin position="100"/>
        <end position="136"/>
    </location>
</feature>
<dbReference type="GO" id="GO:0030430">
    <property type="term" value="C:host cell cytoplasm"/>
    <property type="evidence" value="ECO:0007669"/>
    <property type="project" value="UniProtKB-SubCell"/>
</dbReference>
<keyword evidence="14 16" id="KW-0899">Viral immunoevasion</keyword>
<dbReference type="InterPro" id="IPR001334">
    <property type="entry name" value="E6"/>
</dbReference>
<keyword evidence="4 16" id="KW-0945">Host-virus interaction</keyword>
<evidence type="ECO:0000313" key="18">
    <source>
        <dbReference type="EMBL" id="ATQ38261.1"/>
    </source>
</evidence>
<name>A0A2D2ALE5_9PAPI</name>
<evidence type="ECO:0000256" key="7">
    <source>
        <dbReference type="ARBA" id="ARBA00022771"/>
    </source>
</evidence>
<dbReference type="GO" id="GO:0052170">
    <property type="term" value="P:symbiont-mediated suppression of host innate immune response"/>
    <property type="evidence" value="ECO:0007669"/>
    <property type="project" value="UniProtKB-KW"/>
</dbReference>
<keyword evidence="11 16" id="KW-0010">Activator</keyword>
<comment type="subcellular location">
    <subcellularLocation>
        <location evidence="16 17">Host cytoplasm</location>
    </subcellularLocation>
    <subcellularLocation>
        <location evidence="16 17">Host nucleus</location>
    </subcellularLocation>
</comment>
<dbReference type="GO" id="GO:0052150">
    <property type="term" value="P:symbiont-mediated perturbation of host apoptosis"/>
    <property type="evidence" value="ECO:0007669"/>
    <property type="project" value="UniProtKB-KW"/>
</dbReference>
<dbReference type="Gene3D" id="3.30.240.40">
    <property type="entry name" value="E6 early regulatory protein"/>
    <property type="match status" value="2"/>
</dbReference>
<dbReference type="Pfam" id="PF00518">
    <property type="entry name" value="E6"/>
    <property type="match status" value="1"/>
</dbReference>
<keyword evidence="7 16" id="KW-0863">Zinc-finger</keyword>
<keyword evidence="5 16" id="KW-1090">Inhibition of host innate immune response by virus</keyword>
<keyword evidence="2 16" id="KW-0244">Early protein</keyword>
<comment type="function">
    <text evidence="16">Plays a major role in the induction and maintenance of cellular transformation. E6 associates with host UBE3A/E6-AP ubiquitin-protein ligase and modulates its activity. Protects host keratinocytes from apoptosis by mediating the degradation of host BAK1. May also inhibit host immune response.</text>
</comment>
<evidence type="ECO:0000256" key="17">
    <source>
        <dbReference type="RuleBase" id="RU363123"/>
    </source>
</evidence>
<evidence type="ECO:0000256" key="4">
    <source>
        <dbReference type="ARBA" id="ARBA00022581"/>
    </source>
</evidence>
<dbReference type="EMBL" id="MF588703">
    <property type="protein sequence ID" value="ATQ38261.1"/>
    <property type="molecule type" value="Genomic_DNA"/>
</dbReference>
<comment type="caution">
    <text evidence="16">Lacks conserved residue(s) required for the propagation of feature annotation.</text>
</comment>
<keyword evidence="12 16" id="KW-0804">Transcription</keyword>
<dbReference type="GO" id="GO:0006355">
    <property type="term" value="P:regulation of DNA-templated transcription"/>
    <property type="evidence" value="ECO:0007669"/>
    <property type="project" value="UniProtKB-UniRule"/>
</dbReference>
<keyword evidence="9 16" id="KW-0805">Transcription regulation</keyword>
<dbReference type="GO" id="GO:0006351">
    <property type="term" value="P:DNA-templated transcription"/>
    <property type="evidence" value="ECO:0007669"/>
    <property type="project" value="UniProtKB-UniRule"/>
</dbReference>
<accession>A0A2D2ALE5</accession>
<sequence length="137" mass="15659">MEPQSCSNVYGLCVLYGCTLETLSVPCLFCKCILSLQDIIAFIIKHLKVVFRSGTFYAACGTCLRLSAAYEQKQYCQCSASPDFVKLMCNGDLTKLNMRCIICMKKLDYIEVLDAFETEVEFLLIRSIWRTRCRLCK</sequence>
<evidence type="ECO:0000256" key="12">
    <source>
        <dbReference type="ARBA" id="ARBA00023163"/>
    </source>
</evidence>
<evidence type="ECO:0000256" key="1">
    <source>
        <dbReference type="ARBA" id="ARBA00006346"/>
    </source>
</evidence>
<evidence type="ECO:0000256" key="5">
    <source>
        <dbReference type="ARBA" id="ARBA00022632"/>
    </source>
</evidence>
<dbReference type="GO" id="GO:0039502">
    <property type="term" value="P:symbiont-mediated suppression of host type I interferon-mediated signaling pathway"/>
    <property type="evidence" value="ECO:0007669"/>
    <property type="project" value="UniProtKB-UniRule"/>
</dbReference>
<keyword evidence="8 16" id="KW-0862">Zinc</keyword>
<keyword evidence="13 16" id="KW-1035">Host cytoplasm</keyword>
<keyword evidence="10 16" id="KW-0238">DNA-binding</keyword>